<dbReference type="Gramene" id="TraesLDM2A03G00596040.1">
    <property type="protein sequence ID" value="TraesLDM2A03G00596040.1"/>
    <property type="gene ID" value="TraesLDM2A03G00596040"/>
</dbReference>
<dbReference type="OMA" id="RNTLGHE"/>
<evidence type="ECO:0008006" key="16">
    <source>
        <dbReference type="Google" id="ProtNLM"/>
    </source>
</evidence>
<keyword evidence="4 13" id="KW-0812">Transmembrane</keyword>
<name>A0A3B6AQN1_WHEAT</name>
<feature type="region of interest" description="Disordered" evidence="12">
    <location>
        <begin position="266"/>
        <end position="287"/>
    </location>
</feature>
<comment type="cofactor">
    <cofactor evidence="1 10">
        <name>heme</name>
        <dbReference type="ChEBI" id="CHEBI:30413"/>
    </cofactor>
</comment>
<feature type="binding site" description="axial binding residue" evidence="10">
    <location>
        <position position="466"/>
    </location>
    <ligand>
        <name>heme</name>
        <dbReference type="ChEBI" id="CHEBI:30413"/>
    </ligand>
    <ligandPart>
        <name>Fe</name>
        <dbReference type="ChEBI" id="CHEBI:18248"/>
    </ligandPart>
</feature>
<evidence type="ECO:0000256" key="4">
    <source>
        <dbReference type="ARBA" id="ARBA00022692"/>
    </source>
</evidence>
<proteinExistence type="inferred from homology"/>
<dbReference type="PRINTS" id="PR00385">
    <property type="entry name" value="P450"/>
</dbReference>
<dbReference type="CDD" id="cd11072">
    <property type="entry name" value="CYP71-like"/>
    <property type="match status" value="1"/>
</dbReference>
<reference evidence="14" key="1">
    <citation type="submission" date="2018-08" db="EMBL/GenBank/DDBJ databases">
        <authorList>
            <person name="Rossello M."/>
        </authorList>
    </citation>
    <scope>NUCLEOTIDE SEQUENCE [LARGE SCALE GENOMIC DNA]</scope>
    <source>
        <strain evidence="14">cv. Chinese Spring</strain>
    </source>
</reference>
<feature type="transmembrane region" description="Helical" evidence="13">
    <location>
        <begin position="6"/>
        <end position="25"/>
    </location>
</feature>
<evidence type="ECO:0000256" key="12">
    <source>
        <dbReference type="SAM" id="MobiDB-lite"/>
    </source>
</evidence>
<evidence type="ECO:0000256" key="10">
    <source>
        <dbReference type="PIRSR" id="PIRSR602401-1"/>
    </source>
</evidence>
<evidence type="ECO:0000256" key="6">
    <source>
        <dbReference type="ARBA" id="ARBA00022989"/>
    </source>
</evidence>
<keyword evidence="5 10" id="KW-0479">Metal-binding</keyword>
<evidence type="ECO:0000256" key="3">
    <source>
        <dbReference type="ARBA" id="ARBA00022617"/>
    </source>
</evidence>
<dbReference type="PANTHER" id="PTHR47955">
    <property type="entry name" value="CYTOCHROME P450 FAMILY 71 PROTEIN"/>
    <property type="match status" value="1"/>
</dbReference>
<evidence type="ECO:0000256" key="9">
    <source>
        <dbReference type="ARBA" id="ARBA00023033"/>
    </source>
</evidence>
<evidence type="ECO:0000256" key="7">
    <source>
        <dbReference type="ARBA" id="ARBA00023002"/>
    </source>
</evidence>
<dbReference type="AlphaFoldDB" id="A0A3B6AQN1"/>
<evidence type="ECO:0000256" key="1">
    <source>
        <dbReference type="ARBA" id="ARBA00001971"/>
    </source>
</evidence>
<protein>
    <recommendedName>
        <fullName evidence="16">Cytochrome P450</fullName>
    </recommendedName>
</protein>
<evidence type="ECO:0000256" key="2">
    <source>
        <dbReference type="ARBA" id="ARBA00010617"/>
    </source>
</evidence>
<reference evidence="14" key="2">
    <citation type="submission" date="2018-10" db="UniProtKB">
        <authorList>
            <consortium name="EnsemblPlants"/>
        </authorList>
    </citation>
    <scope>IDENTIFICATION</scope>
</reference>
<sequence>MDTDQLPYGSFWLVAVATILMSLILRQVLGGKDTGAKLPPGPWNLPIIGSLHHLVGTKLPPHRAFLRLARRHGPLMLLRLGEVPRVIVSTPEAAMEVFKTSDLTFATRPSGPTLDIVSCGGKGFAFTPYGDHWRQMRKLCIMELLSARQVRRMDSIKQAEVTHLMESVATASSASSSAIIAIGKELARLTNNIISRAAFGGKCRQQEAYLRELAVLASLVGGFSLVELYPSSRLVRWLTGDSRDLRRSHARIQRILADIIQERKEKKQNNASATATATGTPTPTPKEDEDLLDVLLRLHEEDTLGFPLTSEIIGAVIFEIFGAATDTTASTLEWAMAELIRNPHVMARAKLELQQRLGHHRRSTITSADLGDLHYLRMVIKETLRLHPSVSLIHRAAMEDCQVMGYDVPRGTSVMINAFAVGTDPAHWGEDAAEFRPERFEEMSVEYYKQGSKMEYIPFGAGRRQCPGALFASTTMELVLANLLYHFDWAIPGGAGPETLDMGEVFGIVVQTRSSLRLQAVASCHLQDH</sequence>
<organism evidence="14">
    <name type="scientific">Triticum aestivum</name>
    <name type="common">Wheat</name>
    <dbReference type="NCBI Taxonomy" id="4565"/>
    <lineage>
        <taxon>Eukaryota</taxon>
        <taxon>Viridiplantae</taxon>
        <taxon>Streptophyta</taxon>
        <taxon>Embryophyta</taxon>
        <taxon>Tracheophyta</taxon>
        <taxon>Spermatophyta</taxon>
        <taxon>Magnoliopsida</taxon>
        <taxon>Liliopsida</taxon>
        <taxon>Poales</taxon>
        <taxon>Poaceae</taxon>
        <taxon>BOP clade</taxon>
        <taxon>Pooideae</taxon>
        <taxon>Triticodae</taxon>
        <taxon>Triticeae</taxon>
        <taxon>Triticinae</taxon>
        <taxon>Triticum</taxon>
    </lineage>
</organism>
<keyword evidence="6 13" id="KW-1133">Transmembrane helix</keyword>
<evidence type="ECO:0000256" key="13">
    <source>
        <dbReference type="SAM" id="Phobius"/>
    </source>
</evidence>
<dbReference type="InterPro" id="IPR036396">
    <property type="entry name" value="Cyt_P450_sf"/>
</dbReference>
<keyword evidence="8 10" id="KW-0408">Iron</keyword>
<dbReference type="Gramene" id="TraesNOR2A03G00601470.1">
    <property type="protein sequence ID" value="TraesNOR2A03G00601470.1"/>
    <property type="gene ID" value="TraesNOR2A03G00601470"/>
</dbReference>
<dbReference type="SUPFAM" id="SSF48264">
    <property type="entry name" value="Cytochrome P450"/>
    <property type="match status" value="1"/>
</dbReference>
<keyword evidence="9 11" id="KW-0503">Monooxygenase</keyword>
<evidence type="ECO:0000313" key="14">
    <source>
        <dbReference type="EnsemblPlants" id="TraesCS2A02G053300.1"/>
    </source>
</evidence>
<dbReference type="GO" id="GO:0005506">
    <property type="term" value="F:iron ion binding"/>
    <property type="evidence" value="ECO:0007669"/>
    <property type="project" value="InterPro"/>
</dbReference>
<dbReference type="STRING" id="4565.A0A3B6AQN1"/>
<keyword evidence="3 10" id="KW-0349">Heme</keyword>
<keyword evidence="13" id="KW-0472">Membrane</keyword>
<evidence type="ECO:0000313" key="15">
    <source>
        <dbReference type="Proteomes" id="UP000019116"/>
    </source>
</evidence>
<dbReference type="PANTHER" id="PTHR47955:SF19">
    <property type="entry name" value="CYTOCHROME P450 71A9-LIKE ISOFORM X1"/>
    <property type="match status" value="1"/>
</dbReference>
<comment type="similarity">
    <text evidence="2 11">Belongs to the cytochrome P450 family.</text>
</comment>
<evidence type="ECO:0000256" key="11">
    <source>
        <dbReference type="RuleBase" id="RU000461"/>
    </source>
</evidence>
<dbReference type="Gene3D" id="1.10.630.10">
    <property type="entry name" value="Cytochrome P450"/>
    <property type="match status" value="1"/>
</dbReference>
<dbReference type="InterPro" id="IPR002401">
    <property type="entry name" value="Cyt_P450_E_grp-I"/>
</dbReference>
<dbReference type="InterPro" id="IPR001128">
    <property type="entry name" value="Cyt_P450"/>
</dbReference>
<dbReference type="FunFam" id="1.10.630.10:FF:000064">
    <property type="entry name" value="Cytochrome P450 monooxygenase"/>
    <property type="match status" value="1"/>
</dbReference>
<keyword evidence="15" id="KW-1185">Reference proteome</keyword>
<dbReference type="GO" id="GO:0004497">
    <property type="term" value="F:monooxygenase activity"/>
    <property type="evidence" value="ECO:0007669"/>
    <property type="project" value="UniProtKB-KW"/>
</dbReference>
<evidence type="ECO:0000256" key="8">
    <source>
        <dbReference type="ARBA" id="ARBA00023004"/>
    </source>
</evidence>
<dbReference type="PROSITE" id="PS00086">
    <property type="entry name" value="CYTOCHROME_P450"/>
    <property type="match status" value="1"/>
</dbReference>
<accession>A0A3B6AQN1</accession>
<dbReference type="InterPro" id="IPR017972">
    <property type="entry name" value="Cyt_P450_CS"/>
</dbReference>
<dbReference type="SMR" id="A0A3B6AQN1"/>
<dbReference type="Pfam" id="PF00067">
    <property type="entry name" value="p450"/>
    <property type="match status" value="1"/>
</dbReference>
<dbReference type="Proteomes" id="UP000019116">
    <property type="component" value="Chromosome 2A"/>
</dbReference>
<keyword evidence="7 11" id="KW-0560">Oxidoreductase</keyword>
<gene>
    <name evidence="14" type="primary">LOC123184424</name>
</gene>
<dbReference type="PRINTS" id="PR00463">
    <property type="entry name" value="EP450I"/>
</dbReference>
<evidence type="ECO:0000256" key="5">
    <source>
        <dbReference type="ARBA" id="ARBA00022723"/>
    </source>
</evidence>
<dbReference type="GO" id="GO:0016705">
    <property type="term" value="F:oxidoreductase activity, acting on paired donors, with incorporation or reduction of molecular oxygen"/>
    <property type="evidence" value="ECO:0007669"/>
    <property type="project" value="InterPro"/>
</dbReference>
<dbReference type="Gramene" id="TraesCS2A03G0101800.1">
    <property type="protein sequence ID" value="TraesCS2A03G0101800.1.CDS"/>
    <property type="gene ID" value="TraesCS2A03G0101800"/>
</dbReference>
<dbReference type="EnsemblPlants" id="TraesCS2A02G053300.1">
    <property type="protein sequence ID" value="TraesCS2A02G053300.1"/>
    <property type="gene ID" value="TraesCS2A02G053300"/>
</dbReference>
<dbReference type="OrthoDB" id="1470350at2759"/>
<dbReference type="GO" id="GO:0020037">
    <property type="term" value="F:heme binding"/>
    <property type="evidence" value="ECO:0007669"/>
    <property type="project" value="InterPro"/>
</dbReference>
<dbReference type="Gramene" id="TraesCS2A02G053300.1">
    <property type="protein sequence ID" value="TraesCS2A02G053300.1"/>
    <property type="gene ID" value="TraesCS2A02G053300"/>
</dbReference>